<dbReference type="InterPro" id="IPR004358">
    <property type="entry name" value="Sig_transdc_His_kin-like_C"/>
</dbReference>
<evidence type="ECO:0000313" key="11">
    <source>
        <dbReference type="EMBL" id="TWR31436.1"/>
    </source>
</evidence>
<comment type="catalytic activity">
    <reaction evidence="1">
        <text>ATP + protein L-histidine = ADP + protein N-phospho-L-histidine.</text>
        <dbReference type="EC" id="2.7.13.3"/>
    </reaction>
</comment>
<dbReference type="InterPro" id="IPR036097">
    <property type="entry name" value="HisK_dim/P_sf"/>
</dbReference>
<evidence type="ECO:0000259" key="10">
    <source>
        <dbReference type="PROSITE" id="PS50109"/>
    </source>
</evidence>
<evidence type="ECO:0000256" key="7">
    <source>
        <dbReference type="PROSITE-ProRule" id="PRU00339"/>
    </source>
</evidence>
<keyword evidence="8" id="KW-0812">Transmembrane</keyword>
<feature type="chain" id="PRO_5022186324" description="histidine kinase" evidence="9">
    <location>
        <begin position="19"/>
        <end position="650"/>
    </location>
</feature>
<keyword evidence="7" id="KW-0802">TPR repeat</keyword>
<dbReference type="PANTHER" id="PTHR43711">
    <property type="entry name" value="TWO-COMPONENT HISTIDINE KINASE"/>
    <property type="match status" value="1"/>
</dbReference>
<sequence length="650" mass="72511">MLLLLLAIFVAASNNVSAQTVDSDTVQVKIDQYNKLISQYRYDKPDSALFLAQQGLSYSRKYKSTNGQAMMLNQLGMIDDNVGRFDDSRRKYLSALALYTKTANKKGMAAVNIRLGVVEMRKGNYDKAIEYFLQALQISKANASKPGEMEAYITLGEAYAGQKKYGEALKYYKVAEQLNAEVPFSNLSLNLFNDIGISLRETNRLDKAKPYLHKGISLSNVKQYQGLNITLTNTLASVYAKSGDIATSIKLQKQALEKAKKINNYIRQIQTLTGLATTYSRIDAHVSLDYWQQALALSKSKGAHKEEIDELQAIAQLYKLQQNYKAAFDAKERQYELADEFFYKKMSAQIASLQADYELNQSKAKVEELKFANNKEKLERKITNVFLAGLCVVLLVVVFFYFKTRQLNNLLNKTNAALNESNTVKDKLFSVLGHDLRSPFISIINMLQIIDEPDLTGPERDKILEQLDFTSRASLETLDSLLRWGQKQIKGTPLNKIEFAIEPIVSRTIHFLSGVAEDKAIEIQNNVAEYVAVVADIDHFEFMIRNLLSNAIKYSEYGGNVTVTSNYNRALKQVVISVADKGIGIEPARLNNIFNIDNISTRGTGNEKGTSLGLLLCKEFAELNGGSISVESAPGEGSIFSITLNAGSIS</sequence>
<reference evidence="11 12" key="1">
    <citation type="submission" date="2019-07" db="EMBL/GenBank/DDBJ databases">
        <authorList>
            <person name="Kim J."/>
        </authorList>
    </citation>
    <scope>NUCLEOTIDE SEQUENCE [LARGE SCALE GENOMIC DNA]</scope>
    <source>
        <strain evidence="12">dk17</strain>
    </source>
</reference>
<proteinExistence type="predicted"/>
<evidence type="ECO:0000256" key="3">
    <source>
        <dbReference type="ARBA" id="ARBA00022553"/>
    </source>
</evidence>
<keyword evidence="8" id="KW-0472">Membrane</keyword>
<dbReference type="InterPro" id="IPR019734">
    <property type="entry name" value="TPR_rpt"/>
</dbReference>
<dbReference type="GO" id="GO:0000155">
    <property type="term" value="F:phosphorelay sensor kinase activity"/>
    <property type="evidence" value="ECO:0007669"/>
    <property type="project" value="InterPro"/>
</dbReference>
<evidence type="ECO:0000256" key="4">
    <source>
        <dbReference type="ARBA" id="ARBA00022679"/>
    </source>
</evidence>
<protein>
    <recommendedName>
        <fullName evidence="2">histidine kinase</fullName>
        <ecNumber evidence="2">2.7.13.3</ecNumber>
    </recommendedName>
</protein>
<dbReference type="SUPFAM" id="SSF48452">
    <property type="entry name" value="TPR-like"/>
    <property type="match status" value="2"/>
</dbReference>
<dbReference type="SMART" id="SM00387">
    <property type="entry name" value="HATPase_c"/>
    <property type="match status" value="1"/>
</dbReference>
<comment type="caution">
    <text evidence="11">The sequence shown here is derived from an EMBL/GenBank/DDBJ whole genome shotgun (WGS) entry which is preliminary data.</text>
</comment>
<organism evidence="11 12">
    <name type="scientific">Mucilaginibacter pallidiroseus</name>
    <dbReference type="NCBI Taxonomy" id="2599295"/>
    <lineage>
        <taxon>Bacteria</taxon>
        <taxon>Pseudomonadati</taxon>
        <taxon>Bacteroidota</taxon>
        <taxon>Sphingobacteriia</taxon>
        <taxon>Sphingobacteriales</taxon>
        <taxon>Sphingobacteriaceae</taxon>
        <taxon>Mucilaginibacter</taxon>
    </lineage>
</organism>
<dbReference type="SUPFAM" id="SSF55874">
    <property type="entry name" value="ATPase domain of HSP90 chaperone/DNA topoisomerase II/histidine kinase"/>
    <property type="match status" value="1"/>
</dbReference>
<keyword evidence="4" id="KW-0808">Transferase</keyword>
<dbReference type="CDD" id="cd00082">
    <property type="entry name" value="HisKA"/>
    <property type="match status" value="1"/>
</dbReference>
<keyword evidence="3" id="KW-0597">Phosphoprotein</keyword>
<evidence type="ECO:0000256" key="8">
    <source>
        <dbReference type="SAM" id="Phobius"/>
    </source>
</evidence>
<evidence type="ECO:0000256" key="5">
    <source>
        <dbReference type="ARBA" id="ARBA00022777"/>
    </source>
</evidence>
<dbReference type="AlphaFoldDB" id="A0A563UJG9"/>
<keyword evidence="8" id="KW-1133">Transmembrane helix</keyword>
<feature type="repeat" description="TPR" evidence="7">
    <location>
        <begin position="149"/>
        <end position="182"/>
    </location>
</feature>
<dbReference type="SMART" id="SM00028">
    <property type="entry name" value="TPR"/>
    <property type="match status" value="6"/>
</dbReference>
<dbReference type="Gene3D" id="3.30.565.10">
    <property type="entry name" value="Histidine kinase-like ATPase, C-terminal domain"/>
    <property type="match status" value="1"/>
</dbReference>
<name>A0A563UJG9_9SPHI</name>
<feature type="transmembrane region" description="Helical" evidence="8">
    <location>
        <begin position="382"/>
        <end position="402"/>
    </location>
</feature>
<dbReference type="InterPro" id="IPR011990">
    <property type="entry name" value="TPR-like_helical_dom_sf"/>
</dbReference>
<evidence type="ECO:0000256" key="9">
    <source>
        <dbReference type="SAM" id="SignalP"/>
    </source>
</evidence>
<evidence type="ECO:0000256" key="2">
    <source>
        <dbReference type="ARBA" id="ARBA00012438"/>
    </source>
</evidence>
<evidence type="ECO:0000256" key="1">
    <source>
        <dbReference type="ARBA" id="ARBA00000085"/>
    </source>
</evidence>
<feature type="signal peptide" evidence="9">
    <location>
        <begin position="1"/>
        <end position="18"/>
    </location>
</feature>
<keyword evidence="12" id="KW-1185">Reference proteome</keyword>
<dbReference type="PRINTS" id="PR00344">
    <property type="entry name" value="BCTRLSENSOR"/>
</dbReference>
<feature type="repeat" description="TPR" evidence="7">
    <location>
        <begin position="109"/>
        <end position="142"/>
    </location>
</feature>
<dbReference type="Gene3D" id="1.25.40.10">
    <property type="entry name" value="Tetratricopeptide repeat domain"/>
    <property type="match status" value="2"/>
</dbReference>
<keyword evidence="9" id="KW-0732">Signal</keyword>
<evidence type="ECO:0000313" key="12">
    <source>
        <dbReference type="Proteomes" id="UP000320042"/>
    </source>
</evidence>
<dbReference type="Gene3D" id="1.10.287.130">
    <property type="match status" value="1"/>
</dbReference>
<dbReference type="PROSITE" id="PS50005">
    <property type="entry name" value="TPR"/>
    <property type="match status" value="2"/>
</dbReference>
<dbReference type="InterPro" id="IPR050736">
    <property type="entry name" value="Sensor_HK_Regulatory"/>
</dbReference>
<gene>
    <name evidence="11" type="ORF">FPZ43_02875</name>
</gene>
<dbReference type="PANTHER" id="PTHR43711:SF1">
    <property type="entry name" value="HISTIDINE KINASE 1"/>
    <property type="match status" value="1"/>
</dbReference>
<dbReference type="InterPro" id="IPR003661">
    <property type="entry name" value="HisK_dim/P_dom"/>
</dbReference>
<keyword evidence="6" id="KW-0902">Two-component regulatory system</keyword>
<accession>A0A563UJG9</accession>
<dbReference type="InterPro" id="IPR036890">
    <property type="entry name" value="HATPase_C_sf"/>
</dbReference>
<dbReference type="EC" id="2.7.13.3" evidence="2"/>
<feature type="domain" description="Histidine kinase" evidence="10">
    <location>
        <begin position="431"/>
        <end position="648"/>
    </location>
</feature>
<dbReference type="SUPFAM" id="SSF47384">
    <property type="entry name" value="Homodimeric domain of signal transducing histidine kinase"/>
    <property type="match status" value="1"/>
</dbReference>
<dbReference type="InterPro" id="IPR005467">
    <property type="entry name" value="His_kinase_dom"/>
</dbReference>
<dbReference type="Pfam" id="PF02518">
    <property type="entry name" value="HATPase_c"/>
    <property type="match status" value="1"/>
</dbReference>
<evidence type="ECO:0000256" key="6">
    <source>
        <dbReference type="ARBA" id="ARBA00023012"/>
    </source>
</evidence>
<dbReference type="InterPro" id="IPR003594">
    <property type="entry name" value="HATPase_dom"/>
</dbReference>
<dbReference type="Pfam" id="PF13424">
    <property type="entry name" value="TPR_12"/>
    <property type="match status" value="2"/>
</dbReference>
<dbReference type="PROSITE" id="PS50109">
    <property type="entry name" value="HIS_KIN"/>
    <property type="match status" value="1"/>
</dbReference>
<dbReference type="EMBL" id="VOEJ01000001">
    <property type="protein sequence ID" value="TWR31436.1"/>
    <property type="molecule type" value="Genomic_DNA"/>
</dbReference>
<dbReference type="Proteomes" id="UP000320042">
    <property type="component" value="Unassembled WGS sequence"/>
</dbReference>
<keyword evidence="5" id="KW-0418">Kinase</keyword>